<organism evidence="1 2">
    <name type="scientific">Endozoicomonas montiporae</name>
    <dbReference type="NCBI Taxonomy" id="1027273"/>
    <lineage>
        <taxon>Bacteria</taxon>
        <taxon>Pseudomonadati</taxon>
        <taxon>Pseudomonadota</taxon>
        <taxon>Gammaproteobacteria</taxon>
        <taxon>Oceanospirillales</taxon>
        <taxon>Endozoicomonadaceae</taxon>
        <taxon>Endozoicomonas</taxon>
    </lineage>
</organism>
<name>A0A081NB84_9GAMM</name>
<accession>A0A081NB84</accession>
<evidence type="ECO:0000313" key="2">
    <source>
        <dbReference type="Proteomes" id="UP000028006"/>
    </source>
</evidence>
<dbReference type="Proteomes" id="UP000028006">
    <property type="component" value="Unassembled WGS sequence"/>
</dbReference>
<sequence>MEENNKYRKWLQQVADTSHSHIEPYRGDKPWRRYYEQGLTPKQAFLKEYPRYEENNDQEIFRMFEKITVNNNEPACVHYTMDDYPEIVKDYP</sequence>
<comment type="caution">
    <text evidence="1">The sequence shown here is derived from an EMBL/GenBank/DDBJ whole genome shotgun (WGS) entry which is preliminary data.</text>
</comment>
<protein>
    <submittedName>
        <fullName evidence="1">Uncharacterized protein</fullName>
    </submittedName>
</protein>
<gene>
    <name evidence="1" type="ORF">GZ77_03815</name>
</gene>
<dbReference type="EMBL" id="JOKG01000001">
    <property type="protein sequence ID" value="KEQ15707.1"/>
    <property type="molecule type" value="Genomic_DNA"/>
</dbReference>
<keyword evidence="2" id="KW-1185">Reference proteome</keyword>
<dbReference type="RefSeq" id="WP_034872989.1">
    <property type="nucleotide sequence ID" value="NZ_JOKG01000001.1"/>
</dbReference>
<evidence type="ECO:0000313" key="1">
    <source>
        <dbReference type="EMBL" id="KEQ15707.1"/>
    </source>
</evidence>
<dbReference type="AlphaFoldDB" id="A0A081NB84"/>
<reference evidence="1 2" key="1">
    <citation type="submission" date="2014-06" db="EMBL/GenBank/DDBJ databases">
        <title>Whole Genome Sequences of Three Symbiotic Endozoicomonas Bacteria.</title>
        <authorList>
            <person name="Neave M.J."/>
            <person name="Apprill A."/>
            <person name="Voolstra C.R."/>
        </authorList>
    </citation>
    <scope>NUCLEOTIDE SEQUENCE [LARGE SCALE GENOMIC DNA]</scope>
    <source>
        <strain evidence="1 2">LMG 24815</strain>
    </source>
</reference>
<proteinExistence type="predicted"/>